<dbReference type="GO" id="GO:0005829">
    <property type="term" value="C:cytosol"/>
    <property type="evidence" value="ECO:0007669"/>
    <property type="project" value="TreeGrafter"/>
</dbReference>
<comment type="pathway">
    <text evidence="7">Carbohydrate biosynthesis; dTDP-L-rhamnose biosynthesis.</text>
</comment>
<evidence type="ECO:0000313" key="8">
    <source>
        <dbReference type="EMBL" id="PVX50758.1"/>
    </source>
</evidence>
<comment type="subunit">
    <text evidence="7">Homodimer.</text>
</comment>
<dbReference type="GO" id="GO:0019305">
    <property type="term" value="P:dTDP-rhamnose biosynthetic process"/>
    <property type="evidence" value="ECO:0007669"/>
    <property type="project" value="UniProtKB-UniRule"/>
</dbReference>
<comment type="function">
    <text evidence="2 7">Catalyzes the epimerization of the C3' and C5'positions of dTDP-6-deoxy-D-xylo-4-hexulose, forming dTDP-6-deoxy-L-lyxo-4-hexulose.</text>
</comment>
<dbReference type="InterPro" id="IPR000888">
    <property type="entry name" value="RmlC-like"/>
</dbReference>
<dbReference type="RefSeq" id="WP_116496314.1">
    <property type="nucleotide sequence ID" value="NZ_QENZ01000004.1"/>
</dbReference>
<dbReference type="GO" id="GO:0000271">
    <property type="term" value="P:polysaccharide biosynthetic process"/>
    <property type="evidence" value="ECO:0007669"/>
    <property type="project" value="TreeGrafter"/>
</dbReference>
<accession>A0A7L4UNT9</accession>
<evidence type="ECO:0000256" key="3">
    <source>
        <dbReference type="ARBA" id="ARBA00012098"/>
    </source>
</evidence>
<dbReference type="InterPro" id="IPR011051">
    <property type="entry name" value="RmlC_Cupin_sf"/>
</dbReference>
<dbReference type="Pfam" id="PF00908">
    <property type="entry name" value="dTDP_sugar_isom"/>
    <property type="match status" value="1"/>
</dbReference>
<keyword evidence="9" id="KW-1185">Reference proteome</keyword>
<dbReference type="SUPFAM" id="SSF51182">
    <property type="entry name" value="RmlC-like cupins"/>
    <property type="match status" value="1"/>
</dbReference>
<proteinExistence type="inferred from homology"/>
<dbReference type="NCBIfam" id="TIGR01221">
    <property type="entry name" value="rmlC"/>
    <property type="match status" value="1"/>
</dbReference>
<feature type="site" description="Participates in a stacking interaction with the thymidine ring of dTDP-4-oxo-6-deoxyglucose" evidence="6">
    <location>
        <position position="136"/>
    </location>
</feature>
<comment type="catalytic activity">
    <reaction evidence="1 7">
        <text>dTDP-4-dehydro-6-deoxy-alpha-D-glucose = dTDP-4-dehydro-beta-L-rhamnose</text>
        <dbReference type="Rhea" id="RHEA:16969"/>
        <dbReference type="ChEBI" id="CHEBI:57649"/>
        <dbReference type="ChEBI" id="CHEBI:62830"/>
        <dbReference type="EC" id="5.1.3.13"/>
    </reaction>
</comment>
<gene>
    <name evidence="8" type="ORF">C7377_1074</name>
</gene>
<dbReference type="GO" id="GO:0008830">
    <property type="term" value="F:dTDP-4-dehydrorhamnose 3,5-epimerase activity"/>
    <property type="evidence" value="ECO:0007669"/>
    <property type="project" value="UniProtKB-UniRule"/>
</dbReference>
<evidence type="ECO:0000256" key="5">
    <source>
        <dbReference type="PIRSR" id="PIRSR600888-1"/>
    </source>
</evidence>
<evidence type="ECO:0000256" key="1">
    <source>
        <dbReference type="ARBA" id="ARBA00001298"/>
    </source>
</evidence>
<evidence type="ECO:0000256" key="6">
    <source>
        <dbReference type="PIRSR" id="PIRSR600888-3"/>
    </source>
</evidence>
<dbReference type="PANTHER" id="PTHR21047">
    <property type="entry name" value="DTDP-6-DEOXY-D-GLUCOSE-3,5 EPIMERASE"/>
    <property type="match status" value="1"/>
</dbReference>
<dbReference type="InterPro" id="IPR014710">
    <property type="entry name" value="RmlC-like_jellyroll"/>
</dbReference>
<organism evidence="8 9">
    <name type="scientific">Balneicella halophila</name>
    <dbReference type="NCBI Taxonomy" id="1537566"/>
    <lineage>
        <taxon>Bacteria</taxon>
        <taxon>Pseudomonadati</taxon>
        <taxon>Bacteroidota</taxon>
        <taxon>Bacteroidia</taxon>
        <taxon>Bacteroidales</taxon>
        <taxon>Balneicellaceae</taxon>
        <taxon>Balneicella</taxon>
    </lineage>
</organism>
<dbReference type="Gene3D" id="2.60.120.10">
    <property type="entry name" value="Jelly Rolls"/>
    <property type="match status" value="1"/>
</dbReference>
<dbReference type="Proteomes" id="UP000251835">
    <property type="component" value="Unassembled WGS sequence"/>
</dbReference>
<dbReference type="UniPathway" id="UPA00124"/>
<dbReference type="OrthoDB" id="9800680at2"/>
<protein>
    <recommendedName>
        <fullName evidence="4 7">dTDP-4-dehydrorhamnose 3,5-epimerase</fullName>
        <ecNumber evidence="3 7">5.1.3.13</ecNumber>
    </recommendedName>
    <alternativeName>
        <fullName evidence="7">Thymidine diphospho-4-keto-rhamnose 3,5-epimerase</fullName>
    </alternativeName>
</protein>
<evidence type="ECO:0000313" key="9">
    <source>
        <dbReference type="Proteomes" id="UP000251835"/>
    </source>
</evidence>
<evidence type="ECO:0000256" key="2">
    <source>
        <dbReference type="ARBA" id="ARBA00001997"/>
    </source>
</evidence>
<dbReference type="CDD" id="cd00438">
    <property type="entry name" value="cupin_RmlC"/>
    <property type="match status" value="1"/>
</dbReference>
<dbReference type="AlphaFoldDB" id="A0A7L4UNT9"/>
<dbReference type="EC" id="5.1.3.13" evidence="3 7"/>
<dbReference type="PANTHER" id="PTHR21047:SF2">
    <property type="entry name" value="THYMIDINE DIPHOSPHO-4-KETO-RHAMNOSE 3,5-EPIMERASE"/>
    <property type="match status" value="1"/>
</dbReference>
<comment type="caution">
    <text evidence="8">The sequence shown here is derived from an EMBL/GenBank/DDBJ whole genome shotgun (WGS) entry which is preliminary data.</text>
</comment>
<feature type="active site" description="Proton donor" evidence="5">
    <location>
        <position position="130"/>
    </location>
</feature>
<evidence type="ECO:0000256" key="7">
    <source>
        <dbReference type="RuleBase" id="RU364069"/>
    </source>
</evidence>
<dbReference type="EMBL" id="QENZ01000004">
    <property type="protein sequence ID" value="PVX50758.1"/>
    <property type="molecule type" value="Genomic_DNA"/>
</dbReference>
<reference evidence="8 9" key="1">
    <citation type="submission" date="2018-05" db="EMBL/GenBank/DDBJ databases">
        <title>Genomic Encyclopedia of Type Strains, Phase IV (KMG-IV): sequencing the most valuable type-strain genomes for metagenomic binning, comparative biology and taxonomic classification.</title>
        <authorList>
            <person name="Goeker M."/>
        </authorList>
    </citation>
    <scope>NUCLEOTIDE SEQUENCE [LARGE SCALE GENOMIC DNA]</scope>
    <source>
        <strain evidence="8 9">DSM 28579</strain>
    </source>
</reference>
<comment type="similarity">
    <text evidence="7">Belongs to the dTDP-4-dehydrorhamnose 3,5-epimerase family.</text>
</comment>
<feature type="active site" description="Proton acceptor" evidence="5">
    <location>
        <position position="60"/>
    </location>
</feature>
<keyword evidence="7" id="KW-0413">Isomerase</keyword>
<name>A0A7L4UNT9_BALHA</name>
<evidence type="ECO:0000256" key="4">
    <source>
        <dbReference type="ARBA" id="ARBA00019595"/>
    </source>
</evidence>
<sequence>MKIVNTSIEGVKIFIPTVFTDNRGYFAETFREEIIHKETNTTFIQENESFSKKGVLRGLHYQQEPYAQAKLVRCVLGEVYDVAVDLRKSSLTFGKYIAEKLSGENKKQLFIPRGFAHGFVVLSDWAIVVYKVDNYYHKESEVTICYNDDNLNIDWGLSDEDFILSEKDKNGISIDKVPLF</sequence>